<gene>
    <name evidence="2" type="ORF">SAMN04489866_10966</name>
</gene>
<protein>
    <submittedName>
        <fullName evidence="2">Predicted phosphoesterase</fullName>
    </submittedName>
</protein>
<dbReference type="InterPro" id="IPR029052">
    <property type="entry name" value="Metallo-depent_PP-like"/>
</dbReference>
<dbReference type="Proteomes" id="UP000198995">
    <property type="component" value="Unassembled WGS sequence"/>
</dbReference>
<evidence type="ECO:0000313" key="3">
    <source>
        <dbReference type="Proteomes" id="UP000198995"/>
    </source>
</evidence>
<organism evidence="2 3">
    <name type="scientific">Peptococcus niger</name>
    <dbReference type="NCBI Taxonomy" id="2741"/>
    <lineage>
        <taxon>Bacteria</taxon>
        <taxon>Bacillati</taxon>
        <taxon>Bacillota</taxon>
        <taxon>Clostridia</taxon>
        <taxon>Eubacteriales</taxon>
        <taxon>Peptococcaceae</taxon>
        <taxon>Peptococcus</taxon>
    </lineage>
</organism>
<dbReference type="InterPro" id="IPR004843">
    <property type="entry name" value="Calcineurin-like_PHP"/>
</dbReference>
<dbReference type="RefSeq" id="WP_159428035.1">
    <property type="nucleotide sequence ID" value="NZ_FNAF01000009.1"/>
</dbReference>
<dbReference type="Gene3D" id="3.60.21.10">
    <property type="match status" value="1"/>
</dbReference>
<dbReference type="PANTHER" id="PTHR36492:SF2">
    <property type="entry name" value="[ACYL-CARRIER-PROTEIN] PHOSPHODIESTERASE PPTH"/>
    <property type="match status" value="1"/>
</dbReference>
<reference evidence="2 3" key="1">
    <citation type="submission" date="2016-10" db="EMBL/GenBank/DDBJ databases">
        <authorList>
            <person name="de Groot N.N."/>
        </authorList>
    </citation>
    <scope>NUCLEOTIDE SEQUENCE [LARGE SCALE GENOMIC DNA]</scope>
    <source>
        <strain evidence="2 3">DSM 20475</strain>
    </source>
</reference>
<dbReference type="AlphaFoldDB" id="A0A1G6YHR7"/>
<sequence>MRIGFIGDLHIDYNTHHDFLTALAEACNCLKLDTIVFCGDTLTGAEQALTFYAKLRSRTNTKVLQIPGNHELYCLPEQSKNKLCLDADEYMDLMLNDERTSLFKNPIVHGQWCIIGGPSWYDYSLHRNYRRMDALAKRRFLHRNPEYKYLQDKKESPFINEKITAKSLMLMERQLRTIRERENGKHYKICSVIHMLPLAEMYKSSHVWATTVAFMGSKYYAELYETYGVDLCICAHSHIRRSLTKNGTTYVNVSLGHNFKWKHKTNLYSELLETIYVLEI</sequence>
<accession>A0A1G6YHR7</accession>
<dbReference type="EMBL" id="FNAF01000009">
    <property type="protein sequence ID" value="SDD89106.1"/>
    <property type="molecule type" value="Genomic_DNA"/>
</dbReference>
<dbReference type="STRING" id="2741.SAMN04489866_10966"/>
<name>A0A1G6YHR7_PEPNI</name>
<dbReference type="GO" id="GO:0016787">
    <property type="term" value="F:hydrolase activity"/>
    <property type="evidence" value="ECO:0007669"/>
    <property type="project" value="InterPro"/>
</dbReference>
<dbReference type="SUPFAM" id="SSF56300">
    <property type="entry name" value="Metallo-dependent phosphatases"/>
    <property type="match status" value="1"/>
</dbReference>
<dbReference type="PANTHER" id="PTHR36492">
    <property type="match status" value="1"/>
</dbReference>
<evidence type="ECO:0000259" key="1">
    <source>
        <dbReference type="Pfam" id="PF00149"/>
    </source>
</evidence>
<dbReference type="InterPro" id="IPR052963">
    <property type="entry name" value="Pantetheine_PDE"/>
</dbReference>
<feature type="domain" description="Calcineurin-like phosphoesterase" evidence="1">
    <location>
        <begin position="1"/>
        <end position="239"/>
    </location>
</feature>
<evidence type="ECO:0000313" key="2">
    <source>
        <dbReference type="EMBL" id="SDD89106.1"/>
    </source>
</evidence>
<dbReference type="OrthoDB" id="113290at2"/>
<dbReference type="Pfam" id="PF00149">
    <property type="entry name" value="Metallophos"/>
    <property type="match status" value="1"/>
</dbReference>
<proteinExistence type="predicted"/>
<keyword evidence="3" id="KW-1185">Reference proteome</keyword>